<dbReference type="InterPro" id="IPR000823">
    <property type="entry name" value="Peroxidase_pln"/>
</dbReference>
<dbReference type="InterPro" id="IPR010255">
    <property type="entry name" value="Haem_peroxidase_sf"/>
</dbReference>
<dbReference type="STRING" id="337451.A0A3S3M1C0"/>
<evidence type="ECO:0000256" key="7">
    <source>
        <dbReference type="ARBA" id="ARBA00023002"/>
    </source>
</evidence>
<proteinExistence type="predicted"/>
<evidence type="ECO:0000256" key="3">
    <source>
        <dbReference type="ARBA" id="ARBA00001970"/>
    </source>
</evidence>
<dbReference type="EMBL" id="QPKB01000002">
    <property type="protein sequence ID" value="RWR75291.1"/>
    <property type="molecule type" value="Genomic_DNA"/>
</dbReference>
<keyword evidence="8" id="KW-0408">Iron</keyword>
<reference evidence="10 11" key="1">
    <citation type="journal article" date="2019" name="Nat. Plants">
        <title>Stout camphor tree genome fills gaps in understanding of flowering plant genome evolution.</title>
        <authorList>
            <person name="Chaw S.M."/>
            <person name="Liu Y.C."/>
            <person name="Wu Y.W."/>
            <person name="Wang H.Y."/>
            <person name="Lin C.I."/>
            <person name="Wu C.S."/>
            <person name="Ke H.M."/>
            <person name="Chang L.Y."/>
            <person name="Hsu C.Y."/>
            <person name="Yang H.T."/>
            <person name="Sudianto E."/>
            <person name="Hsu M.H."/>
            <person name="Wu K.P."/>
            <person name="Wang L.N."/>
            <person name="Leebens-Mack J.H."/>
            <person name="Tsai I.J."/>
        </authorList>
    </citation>
    <scope>NUCLEOTIDE SEQUENCE [LARGE SCALE GENOMIC DNA]</scope>
    <source>
        <strain evidence="11">cv. Chaw 1501</strain>
        <tissue evidence="10">Young leaves</tissue>
    </source>
</reference>
<comment type="cofactor">
    <cofactor evidence="3">
        <name>heme b</name>
        <dbReference type="ChEBI" id="CHEBI:60344"/>
    </cofactor>
</comment>
<evidence type="ECO:0000313" key="11">
    <source>
        <dbReference type="Proteomes" id="UP000283530"/>
    </source>
</evidence>
<organism evidence="10 11">
    <name type="scientific">Cinnamomum micranthum f. kanehirae</name>
    <dbReference type="NCBI Taxonomy" id="337451"/>
    <lineage>
        <taxon>Eukaryota</taxon>
        <taxon>Viridiplantae</taxon>
        <taxon>Streptophyta</taxon>
        <taxon>Embryophyta</taxon>
        <taxon>Tracheophyta</taxon>
        <taxon>Spermatophyta</taxon>
        <taxon>Magnoliopsida</taxon>
        <taxon>Magnoliidae</taxon>
        <taxon>Laurales</taxon>
        <taxon>Lauraceae</taxon>
        <taxon>Cinnamomum</taxon>
    </lineage>
</organism>
<keyword evidence="6" id="KW-0479">Metal-binding</keyword>
<dbReference type="Gene3D" id="1.10.420.10">
    <property type="entry name" value="Peroxidase, domain 2"/>
    <property type="match status" value="1"/>
</dbReference>
<comment type="caution">
    <text evidence="10">The sequence shown here is derived from an EMBL/GenBank/DDBJ whole genome shotgun (WGS) entry which is preliminary data.</text>
</comment>
<dbReference type="GO" id="GO:0046872">
    <property type="term" value="F:metal ion binding"/>
    <property type="evidence" value="ECO:0007669"/>
    <property type="project" value="UniProtKB-KW"/>
</dbReference>
<protein>
    <submittedName>
        <fullName evidence="10">Peroxidase 16</fullName>
    </submittedName>
</protein>
<evidence type="ECO:0000256" key="5">
    <source>
        <dbReference type="ARBA" id="ARBA00022617"/>
    </source>
</evidence>
<dbReference type="GO" id="GO:0140825">
    <property type="term" value="F:lactoperoxidase activity"/>
    <property type="evidence" value="ECO:0007669"/>
    <property type="project" value="UniProtKB-EC"/>
</dbReference>
<dbReference type="Proteomes" id="UP000283530">
    <property type="component" value="Unassembled WGS sequence"/>
</dbReference>
<keyword evidence="5" id="KW-0349">Heme</keyword>
<sequence>MDVRSRNTANHFAKNNTAFYHAFVPAIRKLGRVGVETGNQGEIRRDYTFGRMELILILARRLRKVQSRRNPNSNQFEYLGRMEDGTKLLEFLLGIYGIYQC</sequence>
<dbReference type="AlphaFoldDB" id="A0A3S3M1C0"/>
<comment type="catalytic activity">
    <reaction evidence="1">
        <text>2 a phenolic donor + H2O2 = 2 a phenolic radical donor + 2 H2O</text>
        <dbReference type="Rhea" id="RHEA:56136"/>
        <dbReference type="ChEBI" id="CHEBI:15377"/>
        <dbReference type="ChEBI" id="CHEBI:16240"/>
        <dbReference type="ChEBI" id="CHEBI:139520"/>
        <dbReference type="ChEBI" id="CHEBI:139521"/>
        <dbReference type="EC" id="1.11.1.7"/>
    </reaction>
</comment>
<dbReference type="GO" id="GO:0006979">
    <property type="term" value="P:response to oxidative stress"/>
    <property type="evidence" value="ECO:0007669"/>
    <property type="project" value="InterPro"/>
</dbReference>
<dbReference type="PANTHER" id="PTHR31517">
    <property type="match status" value="1"/>
</dbReference>
<dbReference type="Gene3D" id="1.10.520.10">
    <property type="match status" value="1"/>
</dbReference>
<evidence type="ECO:0000256" key="2">
    <source>
        <dbReference type="ARBA" id="ARBA00001913"/>
    </source>
</evidence>
<keyword evidence="4 10" id="KW-0575">Peroxidase</keyword>
<gene>
    <name evidence="10" type="ORF">CKAN_00366700</name>
</gene>
<dbReference type="GO" id="GO:0020037">
    <property type="term" value="F:heme binding"/>
    <property type="evidence" value="ECO:0007669"/>
    <property type="project" value="InterPro"/>
</dbReference>
<dbReference type="InterPro" id="IPR002016">
    <property type="entry name" value="Haem_peroxidase"/>
</dbReference>
<evidence type="ECO:0000256" key="6">
    <source>
        <dbReference type="ARBA" id="ARBA00022723"/>
    </source>
</evidence>
<feature type="domain" description="Plant heme peroxidase family profile" evidence="9">
    <location>
        <begin position="1"/>
        <end position="46"/>
    </location>
</feature>
<comment type="cofactor">
    <cofactor evidence="2">
        <name>Ca(2+)</name>
        <dbReference type="ChEBI" id="CHEBI:29108"/>
    </cofactor>
</comment>
<evidence type="ECO:0000256" key="1">
    <source>
        <dbReference type="ARBA" id="ARBA00000189"/>
    </source>
</evidence>
<evidence type="ECO:0000256" key="4">
    <source>
        <dbReference type="ARBA" id="ARBA00022559"/>
    </source>
</evidence>
<keyword evidence="11" id="KW-1185">Reference proteome</keyword>
<dbReference type="PROSITE" id="PS50873">
    <property type="entry name" value="PEROXIDASE_4"/>
    <property type="match status" value="1"/>
</dbReference>
<dbReference type="SUPFAM" id="SSF48113">
    <property type="entry name" value="Heme-dependent peroxidases"/>
    <property type="match status" value="1"/>
</dbReference>
<accession>A0A3S3M1C0</accession>
<evidence type="ECO:0000256" key="8">
    <source>
        <dbReference type="ARBA" id="ARBA00023004"/>
    </source>
</evidence>
<evidence type="ECO:0000259" key="9">
    <source>
        <dbReference type="PROSITE" id="PS50873"/>
    </source>
</evidence>
<name>A0A3S3M1C0_9MAGN</name>
<evidence type="ECO:0000313" key="10">
    <source>
        <dbReference type="EMBL" id="RWR75291.1"/>
    </source>
</evidence>
<dbReference type="OrthoDB" id="2113341at2759"/>
<keyword evidence="7" id="KW-0560">Oxidoreductase</keyword>
<dbReference type="PANTHER" id="PTHR31517:SF48">
    <property type="entry name" value="PEROXIDASE 16-RELATED"/>
    <property type="match status" value="1"/>
</dbReference>